<dbReference type="Proteomes" id="UP000499080">
    <property type="component" value="Unassembled WGS sequence"/>
</dbReference>
<comment type="caution">
    <text evidence="1">The sequence shown here is derived from an EMBL/GenBank/DDBJ whole genome shotgun (WGS) entry which is preliminary data.</text>
</comment>
<evidence type="ECO:0000313" key="2">
    <source>
        <dbReference type="Proteomes" id="UP000499080"/>
    </source>
</evidence>
<accession>A0A4Y2H6W9</accession>
<protein>
    <submittedName>
        <fullName evidence="1">Uncharacterized protein</fullName>
    </submittedName>
</protein>
<gene>
    <name evidence="1" type="ORF">AVEN_254147_1</name>
</gene>
<name>A0A4Y2H6W9_ARAVE</name>
<dbReference type="EMBL" id="BGPR01101745">
    <property type="protein sequence ID" value="GBM60735.1"/>
    <property type="molecule type" value="Genomic_DNA"/>
</dbReference>
<reference evidence="1 2" key="1">
    <citation type="journal article" date="2019" name="Sci. Rep.">
        <title>Orb-weaving spider Araneus ventricosus genome elucidates the spidroin gene catalogue.</title>
        <authorList>
            <person name="Kono N."/>
            <person name="Nakamura H."/>
            <person name="Ohtoshi R."/>
            <person name="Moran D.A.P."/>
            <person name="Shinohara A."/>
            <person name="Yoshida Y."/>
            <person name="Fujiwara M."/>
            <person name="Mori M."/>
            <person name="Tomita M."/>
            <person name="Arakawa K."/>
        </authorList>
    </citation>
    <scope>NUCLEOTIDE SEQUENCE [LARGE SCALE GENOMIC DNA]</scope>
</reference>
<proteinExistence type="predicted"/>
<sequence>MEDVACSPRQGLMESRINTNSFLTTYQKGAVGYELISEFQKLNTTYYFKVLICVEKFLQKFQSLNLITGNPFGTRLVDFSSTRLLDYERKLVTKMT</sequence>
<evidence type="ECO:0000313" key="1">
    <source>
        <dbReference type="EMBL" id="GBM60735.1"/>
    </source>
</evidence>
<dbReference type="AlphaFoldDB" id="A0A4Y2H6W9"/>
<keyword evidence="2" id="KW-1185">Reference proteome</keyword>
<organism evidence="1 2">
    <name type="scientific">Araneus ventricosus</name>
    <name type="common">Orbweaver spider</name>
    <name type="synonym">Epeira ventricosa</name>
    <dbReference type="NCBI Taxonomy" id="182803"/>
    <lineage>
        <taxon>Eukaryota</taxon>
        <taxon>Metazoa</taxon>
        <taxon>Ecdysozoa</taxon>
        <taxon>Arthropoda</taxon>
        <taxon>Chelicerata</taxon>
        <taxon>Arachnida</taxon>
        <taxon>Araneae</taxon>
        <taxon>Araneomorphae</taxon>
        <taxon>Entelegynae</taxon>
        <taxon>Araneoidea</taxon>
        <taxon>Araneidae</taxon>
        <taxon>Araneus</taxon>
    </lineage>
</organism>